<feature type="region of interest" description="Disordered" evidence="1">
    <location>
        <begin position="1335"/>
        <end position="1397"/>
    </location>
</feature>
<protein>
    <submittedName>
        <fullName evidence="4">Helicase senataxin</fullName>
    </submittedName>
</protein>
<dbReference type="GO" id="GO:0001147">
    <property type="term" value="F:transcription termination site sequence-specific DNA binding"/>
    <property type="evidence" value="ECO:0007669"/>
    <property type="project" value="TreeGrafter"/>
</dbReference>
<dbReference type="OrthoDB" id="2285229at2759"/>
<gene>
    <name evidence="4" type="ORF">HOLleu_25174</name>
</gene>
<dbReference type="CDD" id="cd18808">
    <property type="entry name" value="SF1_C_Upf1"/>
    <property type="match status" value="1"/>
</dbReference>
<keyword evidence="4" id="KW-0378">Hydrolase</keyword>
<feature type="compositionally biased region" description="Acidic residues" evidence="1">
    <location>
        <begin position="1369"/>
        <end position="1388"/>
    </location>
</feature>
<name>A0A9Q1H1P6_HOLLE</name>
<evidence type="ECO:0000313" key="5">
    <source>
        <dbReference type="Proteomes" id="UP001152320"/>
    </source>
</evidence>
<dbReference type="InterPro" id="IPR045055">
    <property type="entry name" value="DNA2/NAM7-like"/>
</dbReference>
<evidence type="ECO:0000256" key="1">
    <source>
        <dbReference type="SAM" id="MobiDB-lite"/>
    </source>
</evidence>
<feature type="compositionally biased region" description="Basic and acidic residues" evidence="1">
    <location>
        <begin position="1284"/>
        <end position="1300"/>
    </location>
</feature>
<evidence type="ECO:0000259" key="2">
    <source>
        <dbReference type="Pfam" id="PF13086"/>
    </source>
</evidence>
<feature type="compositionally biased region" description="Basic and acidic residues" evidence="1">
    <location>
        <begin position="805"/>
        <end position="830"/>
    </location>
</feature>
<feature type="compositionally biased region" description="Basic and acidic residues" evidence="1">
    <location>
        <begin position="976"/>
        <end position="1042"/>
    </location>
</feature>
<feature type="region of interest" description="Disordered" evidence="1">
    <location>
        <begin position="1410"/>
        <end position="1497"/>
    </location>
</feature>
<feature type="compositionally biased region" description="Polar residues" evidence="1">
    <location>
        <begin position="1593"/>
        <end position="1602"/>
    </location>
</feature>
<comment type="caution">
    <text evidence="4">The sequence shown here is derived from an EMBL/GenBank/DDBJ whole genome shotgun (WGS) entry which is preliminary data.</text>
</comment>
<dbReference type="PANTHER" id="PTHR10887:SF495">
    <property type="entry name" value="HELICASE SENATAXIN ISOFORM X1-RELATED"/>
    <property type="match status" value="1"/>
</dbReference>
<accession>A0A9Q1H1P6</accession>
<feature type="compositionally biased region" description="Acidic residues" evidence="1">
    <location>
        <begin position="1159"/>
        <end position="1179"/>
    </location>
</feature>
<feature type="compositionally biased region" description="Polar residues" evidence="1">
    <location>
        <begin position="1438"/>
        <end position="1448"/>
    </location>
</feature>
<feature type="region of interest" description="Disordered" evidence="1">
    <location>
        <begin position="967"/>
        <end position="1146"/>
    </location>
</feature>
<feature type="compositionally biased region" description="Basic and acidic residues" evidence="1">
    <location>
        <begin position="1621"/>
        <end position="1637"/>
    </location>
</feature>
<dbReference type="PANTHER" id="PTHR10887">
    <property type="entry name" value="DNA2/NAM7 HELICASE FAMILY"/>
    <property type="match status" value="1"/>
</dbReference>
<dbReference type="SUPFAM" id="SSF52540">
    <property type="entry name" value="P-loop containing nucleoside triphosphate hydrolases"/>
    <property type="match status" value="1"/>
</dbReference>
<feature type="region of interest" description="Disordered" evidence="1">
    <location>
        <begin position="568"/>
        <end position="688"/>
    </location>
</feature>
<feature type="compositionally biased region" description="Acidic residues" evidence="1">
    <location>
        <begin position="511"/>
        <end position="523"/>
    </location>
</feature>
<feature type="region of interest" description="Disordered" evidence="1">
    <location>
        <begin position="917"/>
        <end position="946"/>
    </location>
</feature>
<dbReference type="EMBL" id="JAIZAY010000012">
    <property type="protein sequence ID" value="KAJ8031842.1"/>
    <property type="molecule type" value="Genomic_DNA"/>
</dbReference>
<feature type="compositionally biased region" description="Low complexity" evidence="1">
    <location>
        <begin position="571"/>
        <end position="586"/>
    </location>
</feature>
<feature type="compositionally biased region" description="Basic and acidic residues" evidence="1">
    <location>
        <begin position="1069"/>
        <end position="1090"/>
    </location>
</feature>
<feature type="compositionally biased region" description="Polar residues" evidence="1">
    <location>
        <begin position="1534"/>
        <end position="1549"/>
    </location>
</feature>
<sequence>MTDRDSENNCHVTNHVTGGIFHWCSSSSDTSWDPQIFLCKYSKGMLKEPFPDDLICLRYCWDCVHEYHQERQTYVELNQDQTEWILFSFECTVLKDSLEDVKQELVRKKAGGSKSKNAKKSIGHNFVDQTRHLPIVLQEILKYPFFFFMKDIHDLFIEVLKEVFTLYGKNQNVPQFPGIYLLLVHPDDQVRNWAEQKVVDFDPIQLADCSDLLQVVSIVFSVLKFGIQDDPSVCDEVTTDEPSRRVIISSYQFNMEVYWQGLHNLLNHMDSELVNNIKEEIPQNILNSVLQASKSEDSEKSFLLKLSCFVVLLKSSKESLWLKVQDPQDYVFISIIRCQVWKSLLKKISRKSTTNPAELCQHFTWVLPWAKSLSGSQGARATDIDYSITYVYHVQGYIQHRHYHNLPTSLPYKMCQGKQKCKFYDMKKSRANKSLTSVVSQPTESQKAAQQVLNDILRQLYICRKRLPKQFSSQGMKKEEAGFLGYKSIKRLVLDLYQKTSPWANVLDEDEISLESDTDESQASDDGVRNTMEDSQNTAINFHGENKTTPLDIKQPKVVLKPITKSNGLHSSEAASSGSSDVGASESKSRFKFKSKVSSRASDSISRPEKSSHEKVKQVSSEKAKSTPSAPSPWVKLDDVIRDNLPPTPERSEDDEDNTQNIFDIMSKVRNGTTSTIQKNDRTKLSNSSLGKTKIVASPEPLAEQTSKGPWRRLTEATAGHHSSTTVLLDEDGQPTESTLQKLNIRPCSVRLTLFQDHRMRTPKRTLAWDSDSDSSDFVSFKKRSKRLPSDDESSCSDMITAVDSGKESRKDQMQEKEEHTLGEEHDSRLQDSAQSDSDLELPNVFKEDATMQALKKAGDSGRVRGRESPLSAGEKGSDIERVEDAEVILISSSDDEQDFVKVRRRKLKKKNAVIVVSDGEEDEEDSDKNRGFNKSAKEGSLGPPVVIKDIEMKETKVKVTLVKKEDSESMEIDEGTERTEEAKVKSKVDKRMDYKESRTKLDEDNKGKEYKGSKMKIEDKRTDKKEATIRGDDEERTDFKSTKRKGKCDATNCKACQGQGGKHVIQNFRKEDTHRGRKDEETDDGEKRLASSVKTSPALVDQISEEHSGREKNMRDELSENSGKVSLDSEDGKVGEKSETDGKGNSFLTKYTIVFNEEESCMDSDAETDDGSPTDEKEEGISSPVFDLIDEMEDEPTLTQLDRMEKEVKVEEDGNISDGLDLDEIIDITESMTENDIEIEDEKVFENKEKSTSRYVDFWNESCSEAPLVISESPVKIQPLTENEMRGGSDKGKALGDKNVVDVSEMASIEKTKRKSNGGAKEAVKQDNILLGFLEGGLTEEEDGDEDDGWVDEGSSWEVGDDGWLKGDDEEEPEGEDDEMEEEEDDGAMCSQGFQVSTTNLVVTPSLVQRISTGVTGTKSGASSKSPVKEEEKGKQTFLNQTKTLGQASKPVKKDTVPTKDGFHSKSFYRHHLPSKKPARRKKQQKRKPVNYAAVKQKMAEKRVLDAAVPLGNRSLVTGQISKGRMGHEELSDPQSLSKEPTTPTTENVEIRLAPPIKSAHRSRRSESLLESLKQAENQNNSKPKWVPSKGLSASMSQSGAKYSENSSSLSNSFTAGVTNKEKENQRNKADTRKNGDLLSSIMEGTTRTLKEMSQNHFIRPRAEKTPACSVKMQQEACSGDSVAKKDHQPRTTALVSAMKSGYNPSPQDSSKKDPSRNQKRSVHFADAVSFAPAHSSHLPNKTSVSTNSDKQRIHPRPIVSYDSVFDPETAGISSGGGHRGFSRQMSDPARSSSELPSSTDNRPSLFESSGRKVPQLQPSKPLTRDQFIGWILGWKVGHMDDKIDDIMKILKGCDSYNTLKEVPNSFSSVDEFYKTFIPLKMIQIWEKLQSIYAEIGNNRTSIAVLTKSMQAKFEDQLYKICDFKVSLTQTSSKSKPMVYPQRSDLVIVGPESSYSFVPVFGYVDEVQSFQSAGFYSSNSSQQLVLRIRVFGDVDFKAHTVKLQVMTSLGTYIQQFQAFMSLEKSALSSNILNPIRKDVFGEGQSSPVVENILKDILKQQQQNYRPPQPKPISVTKEQENFIKTAFHCLQQSYGIPRVCMLQGPPCSGKTLALIQLVTCLLRHSSKQASVPQSTSPHTSKPKILLCAPSDTAVDVLTGRLWKMVRHFKEEGIKHNTPLALPYFILRLGNATDVNKKYKDFVLENIIGSVTARKDQELKKLKTRKGELQMQEQSLEGHIQARSSLIKKSAQIEKLRKEKMMVRNERKVVEGMLMKEQKEAFKPELIKQDVLNKADVILCKLSDISSPDLQNLLRLPPSNPCVLRFSCAIIDEACQGLEVDTLLPLYSGITKLVLAGDSHELKPDSFRLIPDKFKLTQSLFTRLWMNFQESTSQPVLTLTEQHGCHPEIYSFPNKTFYNKRISSKRKENLNTPLVPYLVFNLTDGKQKASETGGWSNEAELDLIQCIVGIINQQKLPEIGLAIISPYPEQIKQIKERIYIQNGWYVGDIDGLQGRMKDIVIISCVQTEVMSSKDSSFLHNHSKLNVALTRGSYAVFVIGNFNVLPRINTLWSNLSKDATHRDLFVNIVRKDFVKKLAQMCLVREYKNWREKVIQRRQNGNSQGWT</sequence>
<feature type="compositionally biased region" description="Basic and acidic residues" evidence="1">
    <location>
        <begin position="857"/>
        <end position="868"/>
    </location>
</feature>
<evidence type="ECO:0000313" key="4">
    <source>
        <dbReference type="EMBL" id="KAJ8031842.1"/>
    </source>
</evidence>
<organism evidence="4 5">
    <name type="scientific">Holothuria leucospilota</name>
    <name type="common">Black long sea cucumber</name>
    <name type="synonym">Mertensiothuria leucospilota</name>
    <dbReference type="NCBI Taxonomy" id="206669"/>
    <lineage>
        <taxon>Eukaryota</taxon>
        <taxon>Metazoa</taxon>
        <taxon>Echinodermata</taxon>
        <taxon>Eleutherozoa</taxon>
        <taxon>Echinozoa</taxon>
        <taxon>Holothuroidea</taxon>
        <taxon>Aspidochirotacea</taxon>
        <taxon>Aspidochirotida</taxon>
        <taxon>Holothuriidae</taxon>
        <taxon>Holothuria</taxon>
    </lineage>
</organism>
<feature type="compositionally biased region" description="Acidic residues" evidence="1">
    <location>
        <begin position="1339"/>
        <end position="1352"/>
    </location>
</feature>
<feature type="compositionally biased region" description="Basic residues" evidence="1">
    <location>
        <begin position="1468"/>
        <end position="1490"/>
    </location>
</feature>
<keyword evidence="4" id="KW-0067">ATP-binding</keyword>
<evidence type="ECO:0000259" key="3">
    <source>
        <dbReference type="Pfam" id="PF13087"/>
    </source>
</evidence>
<feature type="region of interest" description="Disordered" evidence="1">
    <location>
        <begin position="511"/>
        <end position="531"/>
    </location>
</feature>
<dbReference type="Pfam" id="PF13086">
    <property type="entry name" value="AAA_11"/>
    <property type="match status" value="1"/>
</dbReference>
<dbReference type="InterPro" id="IPR041677">
    <property type="entry name" value="DNA2/NAM7_AAA_11"/>
</dbReference>
<feature type="compositionally biased region" description="Low complexity" evidence="1">
    <location>
        <begin position="1605"/>
        <end position="1614"/>
    </location>
</feature>
<feature type="compositionally biased region" description="Polar residues" evidence="1">
    <location>
        <begin position="1739"/>
        <end position="1750"/>
    </location>
</feature>
<dbReference type="InterPro" id="IPR047187">
    <property type="entry name" value="SF1_C_Upf1"/>
</dbReference>
<keyword evidence="4" id="KW-0547">Nucleotide-binding</keyword>
<dbReference type="InterPro" id="IPR041679">
    <property type="entry name" value="DNA2/NAM7-like_C"/>
</dbReference>
<dbReference type="GO" id="GO:0004386">
    <property type="term" value="F:helicase activity"/>
    <property type="evidence" value="ECO:0007669"/>
    <property type="project" value="UniProtKB-KW"/>
</dbReference>
<dbReference type="GO" id="GO:0006369">
    <property type="term" value="P:termination of RNA polymerase II transcription"/>
    <property type="evidence" value="ECO:0007669"/>
    <property type="project" value="TreeGrafter"/>
</dbReference>
<feature type="region of interest" description="Disordered" evidence="1">
    <location>
        <begin position="1520"/>
        <end position="1642"/>
    </location>
</feature>
<feature type="region of interest" description="Disordered" evidence="1">
    <location>
        <begin position="1159"/>
        <end position="1185"/>
    </location>
</feature>
<feature type="region of interest" description="Disordered" evidence="1">
    <location>
        <begin position="1678"/>
        <end position="1821"/>
    </location>
</feature>
<dbReference type="InterPro" id="IPR027417">
    <property type="entry name" value="P-loop_NTPase"/>
</dbReference>
<dbReference type="Proteomes" id="UP001152320">
    <property type="component" value="Chromosome 12"/>
</dbReference>
<dbReference type="GO" id="GO:0016604">
    <property type="term" value="C:nuclear body"/>
    <property type="evidence" value="ECO:0007669"/>
    <property type="project" value="TreeGrafter"/>
</dbReference>
<feature type="compositionally biased region" description="Basic and acidic residues" evidence="1">
    <location>
        <begin position="1105"/>
        <end position="1119"/>
    </location>
</feature>
<keyword evidence="4" id="KW-0347">Helicase</keyword>
<keyword evidence="5" id="KW-1185">Reference proteome</keyword>
<feature type="compositionally biased region" description="Basic and acidic residues" evidence="1">
    <location>
        <begin position="1453"/>
        <end position="1465"/>
    </location>
</feature>
<feature type="compositionally biased region" description="Polar residues" evidence="1">
    <location>
        <begin position="1785"/>
        <end position="1804"/>
    </location>
</feature>
<feature type="compositionally biased region" description="Polar residues" evidence="1">
    <location>
        <begin position="1410"/>
        <end position="1427"/>
    </location>
</feature>
<proteinExistence type="predicted"/>
<feature type="compositionally biased region" description="Basic and acidic residues" evidence="1">
    <location>
        <begin position="1131"/>
        <end position="1143"/>
    </location>
</feature>
<feature type="compositionally biased region" description="Basic and acidic residues" evidence="1">
    <location>
        <begin position="606"/>
        <end position="625"/>
    </location>
</feature>
<dbReference type="Pfam" id="PF13087">
    <property type="entry name" value="AAA_12"/>
    <property type="match status" value="1"/>
</dbReference>
<feature type="domain" description="DNA2/NAM7 helicase-like C-terminal" evidence="3">
    <location>
        <begin position="2376"/>
        <end position="2559"/>
    </location>
</feature>
<feature type="domain" description="DNA2/NAM7 helicase helicase" evidence="2">
    <location>
        <begin position="2078"/>
        <end position="2363"/>
    </location>
</feature>
<dbReference type="Gene3D" id="3.40.50.300">
    <property type="entry name" value="P-loop containing nucleotide triphosphate hydrolases"/>
    <property type="match status" value="2"/>
</dbReference>
<feature type="region of interest" description="Disordered" evidence="1">
    <location>
        <begin position="766"/>
        <end position="879"/>
    </location>
</feature>
<reference evidence="4" key="1">
    <citation type="submission" date="2021-10" db="EMBL/GenBank/DDBJ databases">
        <title>Tropical sea cucumber genome reveals ecological adaptation and Cuvierian tubules defense mechanism.</title>
        <authorList>
            <person name="Chen T."/>
        </authorList>
    </citation>
    <scope>NUCLEOTIDE SEQUENCE</scope>
    <source>
        <strain evidence="4">Nanhai2018</strain>
        <tissue evidence="4">Muscle</tissue>
    </source>
</reference>
<feature type="region of interest" description="Disordered" evidence="1">
    <location>
        <begin position="1280"/>
        <end position="1300"/>
    </location>
</feature>